<evidence type="ECO:0000313" key="14">
    <source>
        <dbReference type="Proteomes" id="UP000321301"/>
    </source>
</evidence>
<dbReference type="NCBIfam" id="TIGR00258">
    <property type="entry name" value="inosine/xanthosine triphosphatase"/>
    <property type="match status" value="1"/>
</dbReference>
<feature type="binding site" evidence="11">
    <location>
        <position position="81"/>
    </location>
    <ligand>
        <name>Mg(2+)</name>
        <dbReference type="ChEBI" id="CHEBI:18420"/>
    </ligand>
</feature>
<organism evidence="13 14">
    <name type="scientific">Cyclobacterium qasimii</name>
    <dbReference type="NCBI Taxonomy" id="1350429"/>
    <lineage>
        <taxon>Bacteria</taxon>
        <taxon>Pseudomonadati</taxon>
        <taxon>Bacteroidota</taxon>
        <taxon>Cytophagia</taxon>
        <taxon>Cytophagales</taxon>
        <taxon>Cyclobacteriaceae</taxon>
        <taxon>Cyclobacterium</taxon>
    </lineage>
</organism>
<dbReference type="PANTHER" id="PTHR34699:SF2">
    <property type="entry name" value="NON-CANONICAL PURINE NTP PHOSPHATASE_PRRC1 DOMAIN-CONTAINING PROTEIN"/>
    <property type="match status" value="1"/>
</dbReference>
<dbReference type="Gene3D" id="3.90.950.10">
    <property type="match status" value="1"/>
</dbReference>
<dbReference type="GO" id="GO:0103023">
    <property type="term" value="F:ITPase activity"/>
    <property type="evidence" value="ECO:0007669"/>
    <property type="project" value="UniProtKB-EC"/>
</dbReference>
<evidence type="ECO:0000256" key="7">
    <source>
        <dbReference type="ARBA" id="ARBA00023211"/>
    </source>
</evidence>
<dbReference type="GO" id="GO:0000166">
    <property type="term" value="F:nucleotide binding"/>
    <property type="evidence" value="ECO:0007669"/>
    <property type="project" value="UniProtKB-KW"/>
</dbReference>
<keyword evidence="5 11" id="KW-0460">Magnesium</keyword>
<dbReference type="PANTHER" id="PTHR34699">
    <property type="match status" value="1"/>
</dbReference>
<evidence type="ECO:0000256" key="11">
    <source>
        <dbReference type="HAMAP-Rule" id="MF_00648"/>
    </source>
</evidence>
<reference evidence="13 14" key="1">
    <citation type="submission" date="2019-07" db="EMBL/GenBank/DDBJ databases">
        <title>Whole genome shotgun sequence of Cyclobacterium qasimii NBRC 106168.</title>
        <authorList>
            <person name="Hosoyama A."/>
            <person name="Uohara A."/>
            <person name="Ohji S."/>
            <person name="Ichikawa N."/>
        </authorList>
    </citation>
    <scope>NUCLEOTIDE SEQUENCE [LARGE SCALE GENOMIC DNA]</scope>
    <source>
        <strain evidence="13 14">NBRC 106168</strain>
    </source>
</reference>
<feature type="domain" description="Non-canonical purine NTP phosphatase/PRRC1" evidence="12">
    <location>
        <begin position="21"/>
        <end position="184"/>
    </location>
</feature>
<dbReference type="Pfam" id="PF01931">
    <property type="entry name" value="NTPase_I-T"/>
    <property type="match status" value="1"/>
</dbReference>
<protein>
    <recommendedName>
        <fullName evidence="11">Probable inosine/xanthosine triphosphatase</fullName>
        <shortName evidence="11">ITPase/XTPase</shortName>
        <ecNumber evidence="11">3.6.1.73</ecNumber>
    </recommendedName>
    <alternativeName>
        <fullName evidence="11">Non-canonical purine NTP phosphatase</fullName>
    </alternativeName>
    <alternativeName>
        <fullName evidence="11">Non-standard purine NTP phosphatase</fullName>
    </alternativeName>
    <alternativeName>
        <fullName evidence="11">Nucleoside-triphosphate phosphatase</fullName>
        <shortName evidence="11">NTPase</shortName>
    </alternativeName>
</protein>
<evidence type="ECO:0000256" key="3">
    <source>
        <dbReference type="ARBA" id="ARBA00022741"/>
    </source>
</evidence>
<dbReference type="EC" id="3.6.1.73" evidence="11"/>
<feature type="binding site" evidence="11">
    <location>
        <begin position="81"/>
        <end position="82"/>
    </location>
    <ligand>
        <name>substrate</name>
    </ligand>
</feature>
<evidence type="ECO:0000256" key="6">
    <source>
        <dbReference type="ARBA" id="ARBA00023080"/>
    </source>
</evidence>
<dbReference type="HAMAP" id="MF_00648">
    <property type="entry name" value="Non_canon_purine_NTPase_YjjX"/>
    <property type="match status" value="1"/>
</dbReference>
<dbReference type="EMBL" id="BJYV01000006">
    <property type="protein sequence ID" value="GEO21225.1"/>
    <property type="molecule type" value="Genomic_DNA"/>
</dbReference>
<evidence type="ECO:0000313" key="13">
    <source>
        <dbReference type="EMBL" id="GEO21225.1"/>
    </source>
</evidence>
<comment type="similarity">
    <text evidence="10 11">Belongs to the YjjX NTPase family.</text>
</comment>
<dbReference type="InterPro" id="IPR029001">
    <property type="entry name" value="ITPase-like_fam"/>
</dbReference>
<dbReference type="InterPro" id="IPR050299">
    <property type="entry name" value="YjjX_NTPase"/>
</dbReference>
<dbReference type="FunFam" id="3.90.950.10:FF:000002">
    <property type="entry name" value="Inosine/xanthosine triphosphatase"/>
    <property type="match status" value="1"/>
</dbReference>
<evidence type="ECO:0000256" key="2">
    <source>
        <dbReference type="ARBA" id="ARBA00022723"/>
    </source>
</evidence>
<dbReference type="GO" id="GO:0006772">
    <property type="term" value="P:thiamine metabolic process"/>
    <property type="evidence" value="ECO:0007669"/>
    <property type="project" value="TreeGrafter"/>
</dbReference>
<accession>A0A512CAR1</accession>
<keyword evidence="2 11" id="KW-0479">Metal-binding</keyword>
<keyword evidence="14" id="KW-1185">Reference proteome</keyword>
<dbReference type="AlphaFoldDB" id="A0A512CAR1"/>
<dbReference type="GO" id="GO:0046872">
    <property type="term" value="F:metal ion binding"/>
    <property type="evidence" value="ECO:0007669"/>
    <property type="project" value="UniProtKB-KW"/>
</dbReference>
<evidence type="ECO:0000259" key="12">
    <source>
        <dbReference type="Pfam" id="PF01931"/>
    </source>
</evidence>
<comment type="catalytic activity">
    <reaction evidence="9 11">
        <text>XTP + H2O = XDP + phosphate + H(+)</text>
        <dbReference type="Rhea" id="RHEA:28406"/>
        <dbReference type="ChEBI" id="CHEBI:15377"/>
        <dbReference type="ChEBI" id="CHEBI:15378"/>
        <dbReference type="ChEBI" id="CHEBI:43474"/>
        <dbReference type="ChEBI" id="CHEBI:59884"/>
        <dbReference type="ChEBI" id="CHEBI:61314"/>
        <dbReference type="EC" id="3.6.1.73"/>
    </reaction>
</comment>
<evidence type="ECO:0000256" key="4">
    <source>
        <dbReference type="ARBA" id="ARBA00022801"/>
    </source>
</evidence>
<comment type="cofactor">
    <cofactor evidence="1">
        <name>Mn(2+)</name>
        <dbReference type="ChEBI" id="CHEBI:29035"/>
    </cofactor>
</comment>
<comment type="subunit">
    <text evidence="11">Homodimer.</text>
</comment>
<proteinExistence type="inferred from homology"/>
<name>A0A512CAR1_9BACT</name>
<evidence type="ECO:0000256" key="9">
    <source>
        <dbReference type="ARBA" id="ARBA00048781"/>
    </source>
</evidence>
<evidence type="ECO:0000256" key="10">
    <source>
        <dbReference type="ARBA" id="ARBA00060855"/>
    </source>
</evidence>
<comment type="caution">
    <text evidence="13">The sequence shown here is derived from an EMBL/GenBank/DDBJ whole genome shotgun (WGS) entry which is preliminary data.</text>
</comment>
<dbReference type="NCBIfam" id="NF003459">
    <property type="entry name" value="PRK05074.1"/>
    <property type="match status" value="1"/>
</dbReference>
<comment type="function">
    <text evidence="11">Phosphatase that hydrolyzes non-canonical purine nucleotides such as XTP and ITP to their respective diphosphate derivatives. Probably excludes non-canonical purines from DNA/RNA precursor pool, thus preventing their incorporation into DNA/RNA and avoiding chromosomal lesions.</text>
</comment>
<dbReference type="InterPro" id="IPR002786">
    <property type="entry name" value="Non_canon_purine_NTPase"/>
</dbReference>
<evidence type="ECO:0000256" key="1">
    <source>
        <dbReference type="ARBA" id="ARBA00001936"/>
    </source>
</evidence>
<comment type="cofactor">
    <cofactor evidence="11">
        <name>Mg(2+)</name>
        <dbReference type="ChEBI" id="CHEBI:18420"/>
    </cofactor>
    <cofactor evidence="11">
        <name>Mn(2+)</name>
        <dbReference type="ChEBI" id="CHEBI:29035"/>
    </cofactor>
    <text evidence="11">Binds 1 divalent metal cation per subunit; can use either Mg(2+) or Mn(2+).</text>
</comment>
<evidence type="ECO:0000256" key="5">
    <source>
        <dbReference type="ARBA" id="ARBA00022842"/>
    </source>
</evidence>
<keyword evidence="4 11" id="KW-0378">Hydrolase</keyword>
<evidence type="ECO:0000256" key="8">
    <source>
        <dbReference type="ARBA" id="ARBA00048174"/>
    </source>
</evidence>
<dbReference type="GO" id="GO:0009117">
    <property type="term" value="P:nucleotide metabolic process"/>
    <property type="evidence" value="ECO:0007669"/>
    <property type="project" value="UniProtKB-KW"/>
</dbReference>
<dbReference type="Proteomes" id="UP000321301">
    <property type="component" value="Unassembled WGS sequence"/>
</dbReference>
<comment type="caution">
    <text evidence="11">Lacks conserved residue(s) required for the propagation of feature annotation.</text>
</comment>
<comment type="catalytic activity">
    <reaction evidence="8 11">
        <text>ITP + H2O = IDP + phosphate + H(+)</text>
        <dbReference type="Rhea" id="RHEA:28330"/>
        <dbReference type="ChEBI" id="CHEBI:15377"/>
        <dbReference type="ChEBI" id="CHEBI:15378"/>
        <dbReference type="ChEBI" id="CHEBI:43474"/>
        <dbReference type="ChEBI" id="CHEBI:58280"/>
        <dbReference type="ChEBI" id="CHEBI:61402"/>
        <dbReference type="EC" id="3.6.1.73"/>
    </reaction>
</comment>
<dbReference type="SUPFAM" id="SSF52972">
    <property type="entry name" value="ITPase-like"/>
    <property type="match status" value="1"/>
</dbReference>
<keyword evidence="3 11" id="KW-0547">Nucleotide-binding</keyword>
<sequence>MAFPKRRNLQEQKRQKLVIVGSKNPVKIKSTENAFSTLFDESFIVQGLNVDSEVSPQPKGDVETYTGAYNRAFASKNAFPEADFWVGIEGGVDNVGEQMVSFAWMVVLNNETTIGKAKTATFFLPEALNKMVSEGMELGEADDKLFNRTNSKESGGAVGILTNGVISRSDYYQQALSLALIPFLQKEHY</sequence>
<dbReference type="InterPro" id="IPR026533">
    <property type="entry name" value="NTPase/PRRC1"/>
</dbReference>
<keyword evidence="6 11" id="KW-0546">Nucleotide metabolism</keyword>
<keyword evidence="7 11" id="KW-0464">Manganese</keyword>
<gene>
    <name evidence="13" type="ORF">CQA01_17590</name>
</gene>
<feature type="binding site" evidence="11">
    <location>
        <position position="51"/>
    </location>
    <ligand>
        <name>Mg(2+)</name>
        <dbReference type="ChEBI" id="CHEBI:18420"/>
    </ligand>
</feature>
<dbReference type="RefSeq" id="WP_020889924.1">
    <property type="nucleotide sequence ID" value="NZ_BJYV01000006.1"/>
</dbReference>